<name>A0A6J5SSF7_9CAUD</name>
<reference evidence="2" key="1">
    <citation type="submission" date="2020-05" db="EMBL/GenBank/DDBJ databases">
        <authorList>
            <person name="Chiriac C."/>
            <person name="Salcher M."/>
            <person name="Ghai R."/>
            <person name="Kavagutti S V."/>
        </authorList>
    </citation>
    <scope>NUCLEOTIDE SEQUENCE</scope>
</reference>
<proteinExistence type="predicted"/>
<evidence type="ECO:0000259" key="1">
    <source>
        <dbReference type="Pfam" id="PF22400"/>
    </source>
</evidence>
<feature type="domain" description="DUF6980" evidence="1">
    <location>
        <begin position="7"/>
        <end position="82"/>
    </location>
</feature>
<organism evidence="2">
    <name type="scientific">uncultured Caudovirales phage</name>
    <dbReference type="NCBI Taxonomy" id="2100421"/>
    <lineage>
        <taxon>Viruses</taxon>
        <taxon>Duplodnaviria</taxon>
        <taxon>Heunggongvirae</taxon>
        <taxon>Uroviricota</taxon>
        <taxon>Caudoviricetes</taxon>
        <taxon>Peduoviridae</taxon>
        <taxon>Maltschvirus</taxon>
        <taxon>Maltschvirus maltsch</taxon>
    </lineage>
</organism>
<accession>A0A6J5SSF7</accession>
<protein>
    <recommendedName>
        <fullName evidence="1">DUF6980 domain-containing protein</fullName>
    </recommendedName>
</protein>
<dbReference type="EMBL" id="LR797461">
    <property type="protein sequence ID" value="CAB4218239.1"/>
    <property type="molecule type" value="Genomic_DNA"/>
</dbReference>
<dbReference type="InterPro" id="IPR053918">
    <property type="entry name" value="DUF6980"/>
</dbReference>
<sequence>MDSRDPIKYNDIFREYYIKIYKRANIITMAFCPWCGSKFPESLRDKFFDLLESEYEIDADIGDYKSRPDIPAEFRSDEWWRKRDL</sequence>
<evidence type="ECO:0000313" key="2">
    <source>
        <dbReference type="EMBL" id="CAB4218239.1"/>
    </source>
</evidence>
<gene>
    <name evidence="2" type="ORF">UFOVP1597_6</name>
</gene>
<dbReference type="Pfam" id="PF22400">
    <property type="entry name" value="DUF6980"/>
    <property type="match status" value="1"/>
</dbReference>